<name>A0ABY9N9Y0_9PSED</name>
<protein>
    <submittedName>
        <fullName evidence="1">Uncharacterized protein</fullName>
    </submittedName>
</protein>
<evidence type="ECO:0000313" key="2">
    <source>
        <dbReference type="Proteomes" id="UP001237292"/>
    </source>
</evidence>
<evidence type="ECO:0000313" key="1">
    <source>
        <dbReference type="EMBL" id="WMN15160.1"/>
    </source>
</evidence>
<dbReference type="Proteomes" id="UP001237292">
    <property type="component" value="Chromosome"/>
</dbReference>
<organism evidence="1 2">
    <name type="scientific">Pseudomonas piscis</name>
    <dbReference type="NCBI Taxonomy" id="2614538"/>
    <lineage>
        <taxon>Bacteria</taxon>
        <taxon>Pseudomonadati</taxon>
        <taxon>Pseudomonadota</taxon>
        <taxon>Gammaproteobacteria</taxon>
        <taxon>Pseudomonadales</taxon>
        <taxon>Pseudomonadaceae</taxon>
        <taxon>Pseudomonas</taxon>
    </lineage>
</organism>
<keyword evidence="2" id="KW-1185">Reference proteome</keyword>
<accession>A0ABY9N9Y0</accession>
<dbReference type="EMBL" id="CP133164">
    <property type="protein sequence ID" value="WMN15160.1"/>
    <property type="molecule type" value="Genomic_DNA"/>
</dbReference>
<gene>
    <name evidence="1" type="ORF">QL104_17475</name>
</gene>
<reference evidence="1 2" key="1">
    <citation type="journal article" date="2023" name="Access Microbiol">
        <title>The genome of a steinernematid-associated Pseudomonas piscis bacterium encodes the biosynthesis of insect toxins.</title>
        <authorList>
            <person name="Awori R.M."/>
            <person name="Hendre P."/>
            <person name="Amugune N.O."/>
        </authorList>
    </citation>
    <scope>NUCLEOTIDE SEQUENCE [LARGE SCALE GENOMIC DNA]</scope>
    <source>
        <strain evidence="1 2">75</strain>
    </source>
</reference>
<proteinExistence type="predicted"/>
<sequence>MAAGPIRENNRKITLTADQALQALAQLEFIVLSLHRMGSHYVDKPVADYQRATTDFIDNERVTGRLAQVRRILTEPFDLTLGEDDMDDIERHLQGVKPWRPD</sequence>
<dbReference type="RefSeq" id="WP_022644035.1">
    <property type="nucleotide sequence ID" value="NZ_AVOY01000208.1"/>
</dbReference>